<dbReference type="PANTHER" id="PTHR24248">
    <property type="entry name" value="ADRENERGIC RECEPTOR-RELATED G-PROTEIN COUPLED RECEPTOR"/>
    <property type="match status" value="1"/>
</dbReference>
<dbReference type="Gene3D" id="1.20.1070.10">
    <property type="entry name" value="Rhodopsin 7-helix transmembrane proteins"/>
    <property type="match status" value="1"/>
</dbReference>
<keyword evidence="9" id="KW-0807">Transducer</keyword>
<comment type="subcellular location">
    <subcellularLocation>
        <location evidence="1">Cell membrane</location>
        <topology evidence="1">Multi-pass membrane protein</topology>
    </subcellularLocation>
</comment>
<evidence type="ECO:0000256" key="4">
    <source>
        <dbReference type="ARBA" id="ARBA00022989"/>
    </source>
</evidence>
<sequence>MTLESSTAGPESEMRMRDQERSGYQMEAAGSQSRRKSLLDKTLTLKDIIRTKAAMMPQSSLFSTKEQRAIRTLLIVFGIFVVSWFPFFLLQLIVAWSDKDSELHQKADKLMFEFAWPGYVTSGINPIIYATVSLEFRRALKSIFLYKKTMVPTAIDVSNQRTMTDRISTEKQASNHPSRLNHDPLPIKPKKLGVTFESMDAEPPSKRRTTRTDQNSADHISILQVTQID</sequence>
<dbReference type="PRINTS" id="PR00237">
    <property type="entry name" value="GPCRRHODOPSN"/>
</dbReference>
<comment type="caution">
    <text evidence="13">The sequence shown here is derived from an EMBL/GenBank/DDBJ whole genome shotgun (WGS) entry which is preliminary data.</text>
</comment>
<keyword evidence="3 11" id="KW-0812">Transmembrane</keyword>
<evidence type="ECO:0000256" key="11">
    <source>
        <dbReference type="SAM" id="Phobius"/>
    </source>
</evidence>
<evidence type="ECO:0000256" key="9">
    <source>
        <dbReference type="ARBA" id="ARBA00023224"/>
    </source>
</evidence>
<keyword evidence="2" id="KW-1003">Cell membrane</keyword>
<organism evidence="13 14">
    <name type="scientific">Cichlidogyrus casuarinus</name>
    <dbReference type="NCBI Taxonomy" id="1844966"/>
    <lineage>
        <taxon>Eukaryota</taxon>
        <taxon>Metazoa</taxon>
        <taxon>Spiralia</taxon>
        <taxon>Lophotrochozoa</taxon>
        <taxon>Platyhelminthes</taxon>
        <taxon>Monogenea</taxon>
        <taxon>Monopisthocotylea</taxon>
        <taxon>Dactylogyridea</taxon>
        <taxon>Ancyrocephalidae</taxon>
        <taxon>Cichlidogyrus</taxon>
    </lineage>
</organism>
<evidence type="ECO:0000313" key="13">
    <source>
        <dbReference type="EMBL" id="KAL3312306.1"/>
    </source>
</evidence>
<dbReference type="SUPFAM" id="SSF81321">
    <property type="entry name" value="Family A G protein-coupled receptor-like"/>
    <property type="match status" value="1"/>
</dbReference>
<dbReference type="GO" id="GO:0005886">
    <property type="term" value="C:plasma membrane"/>
    <property type="evidence" value="ECO:0007669"/>
    <property type="project" value="UniProtKB-SubCell"/>
</dbReference>
<evidence type="ECO:0000256" key="6">
    <source>
        <dbReference type="ARBA" id="ARBA00023136"/>
    </source>
</evidence>
<feature type="domain" description="G-protein coupled receptors family 1 profile" evidence="12">
    <location>
        <begin position="1"/>
        <end position="129"/>
    </location>
</feature>
<keyword evidence="5" id="KW-0297">G-protein coupled receptor</keyword>
<feature type="region of interest" description="Disordered" evidence="10">
    <location>
        <begin position="1"/>
        <end position="35"/>
    </location>
</feature>
<dbReference type="AlphaFoldDB" id="A0ABD2Q2E6"/>
<keyword evidence="8" id="KW-0325">Glycoprotein</keyword>
<dbReference type="InterPro" id="IPR000276">
    <property type="entry name" value="GPCR_Rhodpsn"/>
</dbReference>
<name>A0ABD2Q2E6_9PLAT</name>
<keyword evidence="4 11" id="KW-1133">Transmembrane helix</keyword>
<evidence type="ECO:0000313" key="14">
    <source>
        <dbReference type="Proteomes" id="UP001626550"/>
    </source>
</evidence>
<keyword evidence="14" id="KW-1185">Reference proteome</keyword>
<evidence type="ECO:0000256" key="10">
    <source>
        <dbReference type="SAM" id="MobiDB-lite"/>
    </source>
</evidence>
<evidence type="ECO:0000256" key="3">
    <source>
        <dbReference type="ARBA" id="ARBA00022692"/>
    </source>
</evidence>
<dbReference type="GO" id="GO:0004930">
    <property type="term" value="F:G protein-coupled receptor activity"/>
    <property type="evidence" value="ECO:0007669"/>
    <property type="project" value="UniProtKB-KW"/>
</dbReference>
<evidence type="ECO:0000256" key="8">
    <source>
        <dbReference type="ARBA" id="ARBA00023180"/>
    </source>
</evidence>
<evidence type="ECO:0000256" key="2">
    <source>
        <dbReference type="ARBA" id="ARBA00022475"/>
    </source>
</evidence>
<feature type="transmembrane region" description="Helical" evidence="11">
    <location>
        <begin position="114"/>
        <end position="132"/>
    </location>
</feature>
<accession>A0ABD2Q2E6</accession>
<reference evidence="13 14" key="1">
    <citation type="submission" date="2024-11" db="EMBL/GenBank/DDBJ databases">
        <title>Adaptive evolution of stress response genes in parasites aligns with host niche diversity.</title>
        <authorList>
            <person name="Hahn C."/>
            <person name="Resl P."/>
        </authorList>
    </citation>
    <scope>NUCLEOTIDE SEQUENCE [LARGE SCALE GENOMIC DNA]</scope>
    <source>
        <strain evidence="13">EGGRZ-B1_66</strain>
        <tissue evidence="13">Body</tissue>
    </source>
</reference>
<evidence type="ECO:0000256" key="7">
    <source>
        <dbReference type="ARBA" id="ARBA00023170"/>
    </source>
</evidence>
<keyword evidence="6 11" id="KW-0472">Membrane</keyword>
<proteinExistence type="predicted"/>
<dbReference type="Pfam" id="PF00001">
    <property type="entry name" value="7tm_1"/>
    <property type="match status" value="1"/>
</dbReference>
<keyword evidence="7" id="KW-0675">Receptor</keyword>
<evidence type="ECO:0000256" key="5">
    <source>
        <dbReference type="ARBA" id="ARBA00023040"/>
    </source>
</evidence>
<protein>
    <submittedName>
        <fullName evidence="13">Adrenoceptor beta 3</fullName>
    </submittedName>
</protein>
<dbReference type="PANTHER" id="PTHR24248:SF174">
    <property type="entry name" value="TYRAMINE_OCTOPAMINE RECEPTOR"/>
    <property type="match status" value="1"/>
</dbReference>
<feature type="compositionally biased region" description="Basic and acidic residues" evidence="10">
    <location>
        <begin position="12"/>
        <end position="21"/>
    </location>
</feature>
<dbReference type="Proteomes" id="UP001626550">
    <property type="component" value="Unassembled WGS sequence"/>
</dbReference>
<evidence type="ECO:0000256" key="1">
    <source>
        <dbReference type="ARBA" id="ARBA00004651"/>
    </source>
</evidence>
<evidence type="ECO:0000259" key="12">
    <source>
        <dbReference type="PROSITE" id="PS50262"/>
    </source>
</evidence>
<dbReference type="InterPro" id="IPR017452">
    <property type="entry name" value="GPCR_Rhodpsn_7TM"/>
</dbReference>
<dbReference type="EMBL" id="JBJKFK010001754">
    <property type="protein sequence ID" value="KAL3312306.1"/>
    <property type="molecule type" value="Genomic_DNA"/>
</dbReference>
<feature type="region of interest" description="Disordered" evidence="10">
    <location>
        <begin position="168"/>
        <end position="220"/>
    </location>
</feature>
<gene>
    <name evidence="13" type="primary">ADRB3</name>
    <name evidence="13" type="ORF">Ciccas_009103</name>
</gene>
<dbReference type="PROSITE" id="PS50262">
    <property type="entry name" value="G_PROTEIN_RECEP_F1_2"/>
    <property type="match status" value="1"/>
</dbReference>
<feature type="transmembrane region" description="Helical" evidence="11">
    <location>
        <begin position="73"/>
        <end position="94"/>
    </location>
</feature>